<reference evidence="1 2" key="1">
    <citation type="submission" date="2016-10" db="EMBL/GenBank/DDBJ databases">
        <authorList>
            <person name="de Groot N.N."/>
        </authorList>
    </citation>
    <scope>NUCLEOTIDE SEQUENCE [LARGE SCALE GENOMIC DNA]</scope>
    <source>
        <strain evidence="1 2">DSM 9179</strain>
    </source>
</reference>
<dbReference type="OrthoDB" id="254488at2"/>
<accession>A0A1I0Q011</accession>
<dbReference type="AlphaFoldDB" id="A0A1I0Q011"/>
<keyword evidence="2" id="KW-1185">Reference proteome</keyword>
<dbReference type="EMBL" id="FOJI01000006">
    <property type="protein sequence ID" value="SEW20201.1"/>
    <property type="molecule type" value="Genomic_DNA"/>
</dbReference>
<evidence type="ECO:0000313" key="2">
    <source>
        <dbReference type="Proteomes" id="UP000199701"/>
    </source>
</evidence>
<evidence type="ECO:0008006" key="3">
    <source>
        <dbReference type="Google" id="ProtNLM"/>
    </source>
</evidence>
<evidence type="ECO:0000313" key="1">
    <source>
        <dbReference type="EMBL" id="SEW20201.1"/>
    </source>
</evidence>
<dbReference type="RefSeq" id="WP_092453376.1">
    <property type="nucleotide sequence ID" value="NZ_FOJI01000006.1"/>
</dbReference>
<organism evidence="1 2">
    <name type="scientific">[Clostridium] fimetarium</name>
    <dbReference type="NCBI Taxonomy" id="99656"/>
    <lineage>
        <taxon>Bacteria</taxon>
        <taxon>Bacillati</taxon>
        <taxon>Bacillota</taxon>
        <taxon>Clostridia</taxon>
        <taxon>Lachnospirales</taxon>
        <taxon>Lachnospiraceae</taxon>
    </lineage>
</organism>
<proteinExistence type="predicted"/>
<dbReference type="Proteomes" id="UP000199701">
    <property type="component" value="Unassembled WGS sequence"/>
</dbReference>
<gene>
    <name evidence="1" type="ORF">SAMN05421659_106180</name>
</gene>
<name>A0A1I0Q011_9FIRM</name>
<dbReference type="STRING" id="99656.SAMN05421659_106180"/>
<protein>
    <recommendedName>
        <fullName evidence="3">Guanylate cyclase domain-containing protein</fullName>
    </recommendedName>
</protein>
<sequence length="246" mass="29321">MMVNENKDSYDRKTDTYIVAYFDLLGVTSRIKSDMEKQEVFMNKLHNLYTFSMNLTREIKIKENKEIQFKIFSDNIIIAKKISEENRLEDINCLLSCAAHFQELAASDSVGWMLRGGITIGQLFIDEVMVWGEALVKSYFLEDKVAIYPRVILDSNVISEIKNDSVLSEYMRKDFDDLMYLNYLNNCYYCGERLMKGFELMKEELESHWDERMRQKFSWHMNYINSELDRKKEKKDKKYRLTLTIL</sequence>